<evidence type="ECO:0000313" key="4">
    <source>
        <dbReference type="Proteomes" id="UP000579647"/>
    </source>
</evidence>
<comment type="caution">
    <text evidence="3">The sequence shown here is derived from an EMBL/GenBank/DDBJ whole genome shotgun (WGS) entry which is preliminary data.</text>
</comment>
<evidence type="ECO:0000313" key="3">
    <source>
        <dbReference type="EMBL" id="MBB5492791.1"/>
    </source>
</evidence>
<evidence type="ECO:0000256" key="1">
    <source>
        <dbReference type="SAM" id="Coils"/>
    </source>
</evidence>
<proteinExistence type="predicted"/>
<keyword evidence="1" id="KW-0175">Coiled coil</keyword>
<protein>
    <submittedName>
        <fullName evidence="3">Uncharacterized protein</fullName>
    </submittedName>
</protein>
<name>A0A840WIG2_9ACTN</name>
<sequence>MKRREQSQTEQLRQALAEREAQLQEAQARLASLEGSTSLQVGRALTAAAKRPGRSLVKLPRDLYRLWRRSGSTNHTARRRVEPVRSFDAERQEARLLTGLGGGREDLLVVATVLGPAVEKAVDPYLRSVPLRPHDAQIVMDAVDVDLLLVSSSAAAPGSPWAHAGDPAAVDRTRALHWVLESAAARGVPTVLLDDAPAPPALRQLGFDRVHKGDAGVPLHLFNPVAAELVSGPEAVFVRTAPDQPVPDVLQDLGVGVVDADSPGLPDALRAANVAVIPESGHGDLRLRRRAWACGTRVITHPAVPLPDTEDLAVSVPRLRAEQPTPREVRAMLRQVFLDEAAPVRLAALLHGLDFAAGTPGTELPLSGRGVAILADPASEADAELLAEDLLGSRLRPAELVVPDTAARMPGVQRLRAEGLTVRTVRSTAPDTPEELTRDQTRSQVGGFPPQHWAALAECATSPWSHLWTGPVGRHRLADLACAAECSDADAVGTPNTPEGAGSAAVGGTALAGAGERGFFDRDTGGRQYVFVTSVTPELARTELLRRGWPPAEWNRRGTRLLALGPDHGTGTDGDNEGPAHADASTGAVG</sequence>
<dbReference type="Proteomes" id="UP000579647">
    <property type="component" value="Unassembled WGS sequence"/>
</dbReference>
<gene>
    <name evidence="3" type="ORF">HNR07_003928</name>
</gene>
<feature type="region of interest" description="Disordered" evidence="2">
    <location>
        <begin position="562"/>
        <end position="590"/>
    </location>
</feature>
<feature type="coiled-coil region" evidence="1">
    <location>
        <begin position="2"/>
        <end position="36"/>
    </location>
</feature>
<reference evidence="3 4" key="1">
    <citation type="submission" date="2020-08" db="EMBL/GenBank/DDBJ databases">
        <title>Sequencing the genomes of 1000 actinobacteria strains.</title>
        <authorList>
            <person name="Klenk H.-P."/>
        </authorList>
    </citation>
    <scope>NUCLEOTIDE SEQUENCE [LARGE SCALE GENOMIC DNA]</scope>
    <source>
        <strain evidence="3 4">DSM 44598</strain>
    </source>
</reference>
<accession>A0A840WIG2</accession>
<evidence type="ECO:0000256" key="2">
    <source>
        <dbReference type="SAM" id="MobiDB-lite"/>
    </source>
</evidence>
<dbReference type="AlphaFoldDB" id="A0A840WIG2"/>
<dbReference type="RefSeq" id="WP_184366160.1">
    <property type="nucleotide sequence ID" value="NZ_BAAAKM010000016.1"/>
</dbReference>
<dbReference type="EMBL" id="JACHDO010000001">
    <property type="protein sequence ID" value="MBB5492791.1"/>
    <property type="molecule type" value="Genomic_DNA"/>
</dbReference>
<feature type="region of interest" description="Disordered" evidence="2">
    <location>
        <begin position="425"/>
        <end position="445"/>
    </location>
</feature>
<keyword evidence="4" id="KW-1185">Reference proteome</keyword>
<organism evidence="3 4">
    <name type="scientific">Nocardiopsis metallicus</name>
    <dbReference type="NCBI Taxonomy" id="179819"/>
    <lineage>
        <taxon>Bacteria</taxon>
        <taxon>Bacillati</taxon>
        <taxon>Actinomycetota</taxon>
        <taxon>Actinomycetes</taxon>
        <taxon>Streptosporangiales</taxon>
        <taxon>Nocardiopsidaceae</taxon>
        <taxon>Nocardiopsis</taxon>
    </lineage>
</organism>